<dbReference type="SUPFAM" id="SSF103473">
    <property type="entry name" value="MFS general substrate transporter"/>
    <property type="match status" value="1"/>
</dbReference>
<dbReference type="GeneID" id="39605186"/>
<dbReference type="Gene3D" id="1.20.1250.20">
    <property type="entry name" value="MFS general substrate transporter like domains"/>
    <property type="match status" value="2"/>
</dbReference>
<dbReference type="GO" id="GO:0022857">
    <property type="term" value="F:transmembrane transporter activity"/>
    <property type="evidence" value="ECO:0007669"/>
    <property type="project" value="InterPro"/>
</dbReference>
<feature type="transmembrane region" description="Helical" evidence="6">
    <location>
        <begin position="333"/>
        <end position="353"/>
    </location>
</feature>
<dbReference type="InterPro" id="IPR011701">
    <property type="entry name" value="MFS"/>
</dbReference>
<keyword evidence="2" id="KW-0813">Transport</keyword>
<evidence type="ECO:0000256" key="2">
    <source>
        <dbReference type="ARBA" id="ARBA00022448"/>
    </source>
</evidence>
<evidence type="ECO:0000256" key="6">
    <source>
        <dbReference type="SAM" id="Phobius"/>
    </source>
</evidence>
<protein>
    <recommendedName>
        <fullName evidence="9">Major facilitator superfamily (MFS) profile domain-containing protein</fullName>
    </recommendedName>
</protein>
<evidence type="ECO:0000313" key="8">
    <source>
        <dbReference type="Proteomes" id="UP000267145"/>
    </source>
</evidence>
<evidence type="ECO:0000313" key="7">
    <source>
        <dbReference type="EMBL" id="RNJ59772.1"/>
    </source>
</evidence>
<keyword evidence="4 6" id="KW-1133">Transmembrane helix</keyword>
<gene>
    <name evidence="7" type="ORF">D7B24_001497</name>
</gene>
<feature type="transmembrane region" description="Helical" evidence="6">
    <location>
        <begin position="164"/>
        <end position="182"/>
    </location>
</feature>
<comment type="caution">
    <text evidence="7">The sequence shown here is derived from an EMBL/GenBank/DDBJ whole genome shotgun (WGS) entry which is preliminary data.</text>
</comment>
<evidence type="ECO:0000256" key="3">
    <source>
        <dbReference type="ARBA" id="ARBA00022692"/>
    </source>
</evidence>
<dbReference type="EMBL" id="RBVV01000013">
    <property type="protein sequence ID" value="RNJ59772.1"/>
    <property type="molecule type" value="Genomic_DNA"/>
</dbReference>
<feature type="transmembrane region" description="Helical" evidence="6">
    <location>
        <begin position="392"/>
        <end position="413"/>
    </location>
</feature>
<feature type="transmembrane region" description="Helical" evidence="6">
    <location>
        <begin position="359"/>
        <end position="380"/>
    </location>
</feature>
<feature type="transmembrane region" description="Helical" evidence="6">
    <location>
        <begin position="131"/>
        <end position="152"/>
    </location>
</feature>
<dbReference type="Pfam" id="PF07690">
    <property type="entry name" value="MFS_1"/>
    <property type="match status" value="1"/>
</dbReference>
<keyword evidence="3 6" id="KW-0812">Transmembrane</keyword>
<accession>A0A3M9YIJ1</accession>
<organism evidence="7 8">
    <name type="scientific">Verticillium nonalfalfae</name>
    <dbReference type="NCBI Taxonomy" id="1051616"/>
    <lineage>
        <taxon>Eukaryota</taxon>
        <taxon>Fungi</taxon>
        <taxon>Dikarya</taxon>
        <taxon>Ascomycota</taxon>
        <taxon>Pezizomycotina</taxon>
        <taxon>Sordariomycetes</taxon>
        <taxon>Hypocreomycetidae</taxon>
        <taxon>Glomerellales</taxon>
        <taxon>Plectosphaerellaceae</taxon>
        <taxon>Verticillium</taxon>
    </lineage>
</organism>
<keyword evidence="8" id="KW-1185">Reference proteome</keyword>
<evidence type="ECO:0000256" key="5">
    <source>
        <dbReference type="ARBA" id="ARBA00023136"/>
    </source>
</evidence>
<feature type="transmembrane region" description="Helical" evidence="6">
    <location>
        <begin position="101"/>
        <end position="119"/>
    </location>
</feature>
<name>A0A3M9YIJ1_9PEZI</name>
<dbReference type="AlphaFoldDB" id="A0A3M9YIJ1"/>
<evidence type="ECO:0000256" key="1">
    <source>
        <dbReference type="ARBA" id="ARBA00004141"/>
    </source>
</evidence>
<dbReference type="FunFam" id="1.20.1250.20:FF:000013">
    <property type="entry name" value="MFS general substrate transporter"/>
    <property type="match status" value="1"/>
</dbReference>
<sequence>MHHADDMAAKDPMAFEQASAKEDGITGQVEDPLTHAAYRKLVHKIDRRLITTCGFMYCVSLVDRTNLGSANIAGMSKDLELTVGYRYLPATVACRKIGAKLFLPGITLAWGFLLVGFGFPQNWQTMVGLRIILGLLEAGFLPACLFLISTWYTRYDLQKRISCFYMIGFFSSGMGGILAYGLMQMDGLGGLEGWRWIFLMEGLITVVVATICYFTIVDFPDRAHNKSKFLTKEECEIVMDKINADRSDADEEAWDFRKLIASGKDPLIYGYALIFFGLTAITYAVAYFLPMILRDQMGFSLAASQCLIAPPYFVACLYMFATAWISDKYRIRGPVMMFNSVVGIAGLALMGFASNSGAAYFGVFLICCGFNTNIPACMTYQSNNIRGQWKRAFCSATLIGSGGVGGVAGSLMFRSQDAPGYRPGIIGSIACGFLVLFVIFFNTWYFKRENAKADRGEKIQNLALLPPDPQISALLPPIDRLAIHAEIGLGLPLRRPGTLLRPPHLNRPVPLHANLGPVNSHDLPLAFERKAPHAARPAEEEGGVGLARPARLVRAQRAEVPRREQRKVVGWRRGPHVQQPGLVADGAVAAVDARFVGRGAALRGRHRVGGQGEGEAKDVAGCAAVAGACEGSQRALPMTTALTPL</sequence>
<dbReference type="GO" id="GO:0016020">
    <property type="term" value="C:membrane"/>
    <property type="evidence" value="ECO:0007669"/>
    <property type="project" value="UniProtKB-SubCell"/>
</dbReference>
<feature type="transmembrane region" description="Helical" evidence="6">
    <location>
        <begin position="301"/>
        <end position="321"/>
    </location>
</feature>
<dbReference type="PANTHER" id="PTHR43791:SF47">
    <property type="entry name" value="MAJOR FACILITATOR SUPERFAMILY (MFS) PROFILE DOMAIN-CONTAINING PROTEIN-RELATED"/>
    <property type="match status" value="1"/>
</dbReference>
<dbReference type="STRING" id="1051616.A0A3M9YIJ1"/>
<dbReference type="InterPro" id="IPR036259">
    <property type="entry name" value="MFS_trans_sf"/>
</dbReference>
<evidence type="ECO:0008006" key="9">
    <source>
        <dbReference type="Google" id="ProtNLM"/>
    </source>
</evidence>
<feature type="transmembrane region" description="Helical" evidence="6">
    <location>
        <begin position="425"/>
        <end position="446"/>
    </location>
</feature>
<keyword evidence="5 6" id="KW-0472">Membrane</keyword>
<reference evidence="7 8" key="1">
    <citation type="submission" date="2018-10" db="EMBL/GenBank/DDBJ databases">
        <title>Genome sequence of Verticillium nonalfalfae VnAa140.</title>
        <authorList>
            <person name="Stajich J.E."/>
            <person name="Kasson M.T."/>
        </authorList>
    </citation>
    <scope>NUCLEOTIDE SEQUENCE [LARGE SCALE GENOMIC DNA]</scope>
    <source>
        <strain evidence="7 8">VnAa140</strain>
    </source>
</reference>
<dbReference type="PANTHER" id="PTHR43791">
    <property type="entry name" value="PERMEASE-RELATED"/>
    <property type="match status" value="1"/>
</dbReference>
<feature type="transmembrane region" description="Helical" evidence="6">
    <location>
        <begin position="267"/>
        <end position="289"/>
    </location>
</feature>
<evidence type="ECO:0000256" key="4">
    <source>
        <dbReference type="ARBA" id="ARBA00022989"/>
    </source>
</evidence>
<dbReference type="Proteomes" id="UP000267145">
    <property type="component" value="Unassembled WGS sequence"/>
</dbReference>
<comment type="subcellular location">
    <subcellularLocation>
        <location evidence="1">Membrane</location>
        <topology evidence="1">Multi-pass membrane protein</topology>
    </subcellularLocation>
</comment>
<proteinExistence type="predicted"/>
<feature type="transmembrane region" description="Helical" evidence="6">
    <location>
        <begin position="194"/>
        <end position="216"/>
    </location>
</feature>
<dbReference type="RefSeq" id="XP_028497930.1">
    <property type="nucleotide sequence ID" value="XM_028635728.1"/>
</dbReference>
<dbReference type="FunFam" id="1.20.1250.20:FF:000779">
    <property type="entry name" value="Phthalate transporter, putative"/>
    <property type="match status" value="1"/>
</dbReference>